<name>A0A2R3IV65_9PSED</name>
<feature type="compositionally biased region" description="Basic residues" evidence="1">
    <location>
        <begin position="7"/>
        <end position="18"/>
    </location>
</feature>
<evidence type="ECO:0000313" key="2">
    <source>
        <dbReference type="EMBL" id="AVK05808.1"/>
    </source>
</evidence>
<keyword evidence="3" id="KW-1185">Reference proteome</keyword>
<feature type="region of interest" description="Disordered" evidence="1">
    <location>
        <begin position="1"/>
        <end position="59"/>
    </location>
</feature>
<accession>A0A2R3IV65</accession>
<organism evidence="2 3">
    <name type="scientific">Pseudomonas paraeruginosa</name>
    <dbReference type="NCBI Taxonomy" id="2994495"/>
    <lineage>
        <taxon>Bacteria</taxon>
        <taxon>Pseudomonadati</taxon>
        <taxon>Pseudomonadota</taxon>
        <taxon>Gammaproteobacteria</taxon>
        <taxon>Pseudomonadales</taxon>
        <taxon>Pseudomonadaceae</taxon>
        <taxon>Pseudomonas</taxon>
    </lineage>
</organism>
<protein>
    <submittedName>
        <fullName evidence="2">Uncharacterized protein</fullName>
    </submittedName>
</protein>
<reference evidence="2 3" key="1">
    <citation type="submission" date="2018-02" db="EMBL/GenBank/DDBJ databases">
        <title>FDA/CDC Antimicrobial Resistant Isolate Bank Genome Sequencing.</title>
        <authorList>
            <person name="Benahmed F.H."/>
            <person name="Lutgring J.D."/>
            <person name="Yoo B."/>
            <person name="Machado M."/>
            <person name="Brown A."/>
            <person name="McAllister G."/>
            <person name="Perry A."/>
            <person name="Halpin A.L."/>
            <person name="Vavikolanu K."/>
            <person name="Ott S."/>
            <person name="Zhao X."/>
            <person name="Tallon L.J."/>
            <person name="Sadzewicz L."/>
            <person name="Aluvathingal J."/>
            <person name="Nadendla S."/>
            <person name="Voskania-kordi A."/>
            <person name="Simonyan V."/>
            <person name="Patel J."/>
            <person name="Shawar R.M."/>
        </authorList>
    </citation>
    <scope>NUCLEOTIDE SEQUENCE [LARGE SCALE GENOMIC DNA]</scope>
    <source>
        <strain evidence="2 3">AR_0356</strain>
    </source>
</reference>
<evidence type="ECO:0000313" key="3">
    <source>
        <dbReference type="Proteomes" id="UP000238390"/>
    </source>
</evidence>
<feature type="compositionally biased region" description="Polar residues" evidence="1">
    <location>
        <begin position="32"/>
        <end position="48"/>
    </location>
</feature>
<feature type="compositionally biased region" description="Basic residues" evidence="1">
    <location>
        <begin position="49"/>
        <end position="59"/>
    </location>
</feature>
<evidence type="ECO:0000256" key="1">
    <source>
        <dbReference type="SAM" id="MobiDB-lite"/>
    </source>
</evidence>
<sequence>MAQGRAAARHLKNARPGRQRAAGQRRVDAAGMTSQASESIAKSSTNKISKSKYSRFLIK</sequence>
<proteinExistence type="predicted"/>
<gene>
    <name evidence="2" type="ORF">CSB93_5470</name>
</gene>
<dbReference type="AlphaFoldDB" id="A0A2R3IV65"/>
<dbReference type="Proteomes" id="UP000238390">
    <property type="component" value="Chromosome"/>
</dbReference>
<dbReference type="EMBL" id="CP027169">
    <property type="protein sequence ID" value="AVK05808.1"/>
    <property type="molecule type" value="Genomic_DNA"/>
</dbReference>